<dbReference type="PROSITE" id="PS51257">
    <property type="entry name" value="PROKAR_LIPOPROTEIN"/>
    <property type="match status" value="1"/>
</dbReference>
<reference evidence="1 2" key="1">
    <citation type="submission" date="2018-07" db="EMBL/GenBank/DDBJ databases">
        <title>Leeuwenhoekiella genomics.</title>
        <authorList>
            <person name="Tahon G."/>
            <person name="Willems A."/>
        </authorList>
    </citation>
    <scope>NUCLEOTIDE SEQUENCE [LARGE SCALE GENOMIC DNA]</scope>
    <source>
        <strain evidence="1 2">LMG 22550</strain>
    </source>
</reference>
<sequence length="387" mass="43171">MKKFNYLLTAITIGAMSIVGCDPVEDINDQLEANEAGIFDVFDYTLTEDDYKETLELDYANFNTVDDAKALIPTVLNTNFPVLGDASLANVSYDLYAPVSTESSLIVYTVSTADYDANPDTAQYNNFDDEEQIYTFLDSKFPNVANRTLVSLTYVFYNGSAQTLNNGFLRVNGEWQFVLGLTSAEYTAVGQGFANFNTEDEALRKLPIFLLDKFKYEEIAVNTVKSTMYKLYTTDVDDIDGDGSKTDRATYSYIVNFIYDGSSWSEYNNTLRMTLQFGNDSGVWVPDNTIAYSFTQGDIALVSSTLLAKYPGPADNVGFFKSFDRRSGSSNYWSDDMMIEAIGIVLDSINPNAEEDQKYAVTVVIYNGSTTNETFFLIKTDGAWVAQ</sequence>
<keyword evidence="2" id="KW-1185">Reference proteome</keyword>
<protein>
    <recommendedName>
        <fullName evidence="3">DUF5017 domain-containing protein</fullName>
    </recommendedName>
</protein>
<evidence type="ECO:0000313" key="2">
    <source>
        <dbReference type="Proteomes" id="UP000289238"/>
    </source>
</evidence>
<accession>A0A4Q0P644</accession>
<gene>
    <name evidence="1" type="ORF">DSM00_2181</name>
</gene>
<organism evidence="1 2">
    <name type="scientific">Leeuwenhoekiella aequorea</name>
    <dbReference type="NCBI Taxonomy" id="283736"/>
    <lineage>
        <taxon>Bacteria</taxon>
        <taxon>Pseudomonadati</taxon>
        <taxon>Bacteroidota</taxon>
        <taxon>Flavobacteriia</taxon>
        <taxon>Flavobacteriales</taxon>
        <taxon>Flavobacteriaceae</taxon>
        <taxon>Leeuwenhoekiella</taxon>
    </lineage>
</organism>
<evidence type="ECO:0000313" key="1">
    <source>
        <dbReference type="EMBL" id="RXG22117.1"/>
    </source>
</evidence>
<dbReference type="OrthoDB" id="1013052at2"/>
<dbReference type="EMBL" id="QOVM01000004">
    <property type="protein sequence ID" value="RXG22117.1"/>
    <property type="molecule type" value="Genomic_DNA"/>
</dbReference>
<comment type="caution">
    <text evidence="1">The sequence shown here is derived from an EMBL/GenBank/DDBJ whole genome shotgun (WGS) entry which is preliminary data.</text>
</comment>
<dbReference type="RefSeq" id="WP_128758013.1">
    <property type="nucleotide sequence ID" value="NZ_QOVM01000004.1"/>
</dbReference>
<dbReference type="Proteomes" id="UP000289238">
    <property type="component" value="Unassembled WGS sequence"/>
</dbReference>
<proteinExistence type="predicted"/>
<evidence type="ECO:0008006" key="3">
    <source>
        <dbReference type="Google" id="ProtNLM"/>
    </source>
</evidence>
<name>A0A4Q0P644_9FLAO</name>
<dbReference type="AlphaFoldDB" id="A0A4Q0P644"/>